<dbReference type="Pfam" id="PF08284">
    <property type="entry name" value="RVP_2"/>
    <property type="match status" value="1"/>
</dbReference>
<dbReference type="InterPro" id="IPR041577">
    <property type="entry name" value="RT_RNaseH_2"/>
</dbReference>
<dbReference type="GeneID" id="67023572"/>
<dbReference type="SUPFAM" id="SSF50630">
    <property type="entry name" value="Acid proteases"/>
    <property type="match status" value="1"/>
</dbReference>
<feature type="compositionally biased region" description="Polar residues" evidence="12">
    <location>
        <begin position="286"/>
        <end position="298"/>
    </location>
</feature>
<evidence type="ECO:0000313" key="16">
    <source>
        <dbReference type="Proteomes" id="UP000650533"/>
    </source>
</evidence>
<feature type="region of interest" description="Disordered" evidence="12">
    <location>
        <begin position="515"/>
        <end position="543"/>
    </location>
</feature>
<name>A0A8H8P7H3_9AGAM</name>
<keyword evidence="8" id="KW-0229">DNA integration</keyword>
<dbReference type="PROSITE" id="PS50878">
    <property type="entry name" value="RT_POL"/>
    <property type="match status" value="1"/>
</dbReference>
<evidence type="ECO:0000256" key="9">
    <source>
        <dbReference type="ARBA" id="ARBA00023268"/>
    </source>
</evidence>
<feature type="region of interest" description="Disordered" evidence="12">
    <location>
        <begin position="568"/>
        <end position="624"/>
    </location>
</feature>
<dbReference type="GO" id="GO:0003723">
    <property type="term" value="F:RNA binding"/>
    <property type="evidence" value="ECO:0007669"/>
    <property type="project" value="UniProtKB-KW"/>
</dbReference>
<feature type="region of interest" description="Disordered" evidence="12">
    <location>
        <begin position="457"/>
        <end position="477"/>
    </location>
</feature>
<dbReference type="Proteomes" id="UP000650533">
    <property type="component" value="Chromosome 16"/>
</dbReference>
<dbReference type="PANTHER" id="PTHR37984:SF5">
    <property type="entry name" value="PROTEIN NYNRIN-LIKE"/>
    <property type="match status" value="1"/>
</dbReference>
<evidence type="ECO:0000256" key="12">
    <source>
        <dbReference type="SAM" id="MobiDB-lite"/>
    </source>
</evidence>
<evidence type="ECO:0000259" key="13">
    <source>
        <dbReference type="PROSITE" id="PS50158"/>
    </source>
</evidence>
<feature type="region of interest" description="Disordered" evidence="12">
    <location>
        <begin position="694"/>
        <end position="715"/>
    </location>
</feature>
<dbReference type="InterPro" id="IPR050951">
    <property type="entry name" value="Retrovirus_Pol_polyprotein"/>
</dbReference>
<dbReference type="InterPro" id="IPR021109">
    <property type="entry name" value="Peptidase_aspartic_dom_sf"/>
</dbReference>
<feature type="domain" description="CCHC-type" evidence="13">
    <location>
        <begin position="989"/>
        <end position="1003"/>
    </location>
</feature>
<organism evidence="15 16">
    <name type="scientific">Rhizoctonia solani</name>
    <dbReference type="NCBI Taxonomy" id="456999"/>
    <lineage>
        <taxon>Eukaryota</taxon>
        <taxon>Fungi</taxon>
        <taxon>Dikarya</taxon>
        <taxon>Basidiomycota</taxon>
        <taxon>Agaricomycotina</taxon>
        <taxon>Agaricomycetes</taxon>
        <taxon>Cantharellales</taxon>
        <taxon>Ceratobasidiaceae</taxon>
        <taxon>Rhizoctonia</taxon>
    </lineage>
</organism>
<dbReference type="GO" id="GO:0008270">
    <property type="term" value="F:zinc ion binding"/>
    <property type="evidence" value="ECO:0007669"/>
    <property type="project" value="UniProtKB-KW"/>
</dbReference>
<dbReference type="CDD" id="cd01647">
    <property type="entry name" value="RT_LTR"/>
    <property type="match status" value="1"/>
</dbReference>
<dbReference type="RefSeq" id="XP_043186932.1">
    <property type="nucleotide sequence ID" value="XM_043321109.1"/>
</dbReference>
<evidence type="ECO:0000256" key="7">
    <source>
        <dbReference type="ARBA" id="ARBA00022884"/>
    </source>
</evidence>
<reference evidence="15" key="1">
    <citation type="submission" date="2020-05" db="EMBL/GenBank/DDBJ databases">
        <title>Evolutionary and genomic comparisons of hybrid uninucleate and nonhybrid Rhizoctonia fungi.</title>
        <authorList>
            <person name="Li C."/>
            <person name="Chen X."/>
        </authorList>
    </citation>
    <scope>NUCLEOTIDE SEQUENCE</scope>
    <source>
        <strain evidence="15">AG-1 IA</strain>
    </source>
</reference>
<evidence type="ECO:0000256" key="3">
    <source>
        <dbReference type="ARBA" id="ARBA00022722"/>
    </source>
</evidence>
<keyword evidence="10" id="KW-0862">Zinc</keyword>
<dbReference type="InterPro" id="IPR043128">
    <property type="entry name" value="Rev_trsase/Diguanyl_cyclase"/>
</dbReference>
<dbReference type="GO" id="GO:0015074">
    <property type="term" value="P:DNA integration"/>
    <property type="evidence" value="ECO:0007669"/>
    <property type="project" value="UniProtKB-KW"/>
</dbReference>
<feature type="compositionally biased region" description="Polar residues" evidence="12">
    <location>
        <begin position="568"/>
        <end position="595"/>
    </location>
</feature>
<dbReference type="PROSITE" id="PS50158">
    <property type="entry name" value="ZF_CCHC"/>
    <property type="match status" value="1"/>
</dbReference>
<evidence type="ECO:0000256" key="5">
    <source>
        <dbReference type="ARBA" id="ARBA00022759"/>
    </source>
</evidence>
<evidence type="ECO:0000256" key="10">
    <source>
        <dbReference type="PROSITE-ProRule" id="PRU00047"/>
    </source>
</evidence>
<gene>
    <name evidence="15" type="ORF">RhiXN_01290</name>
</gene>
<evidence type="ECO:0000256" key="11">
    <source>
        <dbReference type="SAM" id="Coils"/>
    </source>
</evidence>
<keyword evidence="10" id="KW-0863">Zinc-finger</keyword>
<feature type="region of interest" description="Disordered" evidence="12">
    <location>
        <begin position="933"/>
        <end position="980"/>
    </location>
</feature>
<dbReference type="Gene3D" id="3.30.70.270">
    <property type="match status" value="2"/>
</dbReference>
<dbReference type="Gene3D" id="2.40.70.10">
    <property type="entry name" value="Acid Proteases"/>
    <property type="match status" value="1"/>
</dbReference>
<evidence type="ECO:0000259" key="14">
    <source>
        <dbReference type="PROSITE" id="PS50878"/>
    </source>
</evidence>
<dbReference type="GO" id="GO:0006508">
    <property type="term" value="P:proteolysis"/>
    <property type="evidence" value="ECO:0007669"/>
    <property type="project" value="InterPro"/>
</dbReference>
<dbReference type="SUPFAM" id="SSF56672">
    <property type="entry name" value="DNA/RNA polymerases"/>
    <property type="match status" value="1"/>
</dbReference>
<dbReference type="CDD" id="cd00303">
    <property type="entry name" value="retropepsin_like"/>
    <property type="match status" value="1"/>
</dbReference>
<evidence type="ECO:0000256" key="1">
    <source>
        <dbReference type="ARBA" id="ARBA00022679"/>
    </source>
</evidence>
<evidence type="ECO:0000256" key="6">
    <source>
        <dbReference type="ARBA" id="ARBA00022842"/>
    </source>
</evidence>
<keyword evidence="5" id="KW-0255">Endonuclease</keyword>
<dbReference type="CDD" id="cd09274">
    <property type="entry name" value="RNase_HI_RT_Ty3"/>
    <property type="match status" value="1"/>
</dbReference>
<sequence length="1614" mass="180748">MPSAGTTNPLPHAAARRATADNIQELQTKYTLLESLVQDLEEAYAANRQLCSKVVHLEAQLSTLGDTVQSLLEFKSRATRLLQVLVSNHGVDELKAQVLSLALQSNNPNTFLKSVVDGENPSDETNGNGGNTLLPLGSTHADTKMNSEQLQLQLRDCQPMKTVCTKVLLHLFGAIKELKPELILYPHGLTRNDPGWPGEGVGDKRRPFLWFDFTKPPDDPINVEGFKEYCKFVRNWGAEQVPAATNIIAKATDATIQEQCQMKYKYEAEKYKQYLKERSQGDVPPTDNQPEESGNTGEMAQVPARRKRKTAYYRSRAEAKLKARARKLSKMVIPYSTMELQTFLTPGAQSDDESKYEILQDGTKRKTGRYITHGWSFMSKQFKNLKELVDAVADPEPPVHGFQPQAPGSPWEGIPPANTCNQYLLWDWMIEPQILADHPEWHWRRLVISDNKPIQTQASTQANKQKQWPTTHTSSPAQSLDIKKACLDLTAAQERLKKALAGETLEELGLALQDELEGGLDPPQGKLENPREENEEDESEDNLYKRLTQTLSARTIKRPISPVTGTISPTLPIITSRTPSCASSRASQRTASHQGRSYPHEMATRSRSTACPASPLDQGELGPTLPATAAESSGLEPKVYREISLEQAISLILGLQNQILRLERELKETKEATKEAQDWMGAVNQALTCIEARGGAPHTPEDQKPPAIEATPRPLPKTNTIPTPSAPLIAWANPTRAPLPFAQPTPVRAPPRVHTPPPPLPIRLCSPQLPQPAAPVAAYSTPVKVDHPDAYTGKIGNEARQWLTQMLAWVRLNQRMFPTNQEVLSFLLMNMKDVAGAWAHPHLDQLGSHRALIRLVDDFRTEFLAAFGNPDATRAAERQITHLTQTGTCAEYITKFRTIAMDLDWNDAALRGQFARGLHWENVAMVINNALREERASHPPKGNKPGTSSTTPNRGASTGQPATRPGRLSSDPNFVSEEEQNRRRAEGLCIKCGKAGHKFVECRTGWKATPKEEGVKKEAAKIGEELRVPAAARKDPKDSGLIEICNILNSINIISPLFTISIKPEKQADPLEVLIDSGATSSFLHPHTAELLHLPLIDLPQPRTVTMLDGSSPQAGKIWKKAHLTFLFDGKQMTETFLICNTGSHAAILGIKWLEAHNPETDWNSRTLCFPHTPPEHATIAEEEEADQKPLEGVPSEYHQYAKVFGEEEFNKLPPHRHYNIGIELTEEGPLNSPLYSMTDAKSATLKDWLKDELKAGKICPSKSPISSPVMFVPKKDGSRCLVVDYCRLNNRTKKNVYPLPCPDDLMAQLRGAKIFTKLDLRWGYNNVRVKEGDKWKTAFHTKYGLYESLVMTFGLTNAPAAFQHFMNELFKDLLDVCVIIYLDDILIYSKDDATHTRHVHEVLKRLMDNQLFCKASKCTFHVTSVEYLGIIVSDKGFSLDKLKIQAVQEWPVPTKVKEVQLFLGFANFLCRFVANFSHMARPLHNLVRKDTPWKWDTREQEAFQGLKDAITNAPVLCHADPTKPYFLEMDASGAALGSILSQQQEDGRLHPLGFLSELFKGAKQNYDTHDKELLAIIRSFEYWRIFLEGTKHPITVFTDHRNLEYWKESRTFN</sequence>
<dbReference type="KEGG" id="rsx:RhiXN_01290"/>
<dbReference type="GO" id="GO:0004190">
    <property type="term" value="F:aspartic-type endopeptidase activity"/>
    <property type="evidence" value="ECO:0007669"/>
    <property type="project" value="UniProtKB-KW"/>
</dbReference>
<evidence type="ECO:0000256" key="8">
    <source>
        <dbReference type="ARBA" id="ARBA00022908"/>
    </source>
</evidence>
<dbReference type="InterPro" id="IPR043502">
    <property type="entry name" value="DNA/RNA_pol_sf"/>
</dbReference>
<keyword evidence="10" id="KW-0479">Metal-binding</keyword>
<proteinExistence type="predicted"/>
<dbReference type="GO" id="GO:0004519">
    <property type="term" value="F:endonuclease activity"/>
    <property type="evidence" value="ECO:0007669"/>
    <property type="project" value="UniProtKB-KW"/>
</dbReference>
<keyword evidence="4" id="KW-0064">Aspartyl protease</keyword>
<keyword evidence="9" id="KW-0511">Multifunctional enzyme</keyword>
<keyword evidence="6" id="KW-0460">Magnesium</keyword>
<dbReference type="InterPro" id="IPR005162">
    <property type="entry name" value="Retrotrans_gag_dom"/>
</dbReference>
<feature type="domain" description="Reverse transcriptase" evidence="14">
    <location>
        <begin position="1254"/>
        <end position="1433"/>
    </location>
</feature>
<feature type="region of interest" description="Disordered" evidence="12">
    <location>
        <begin position="276"/>
        <end position="310"/>
    </location>
</feature>
<dbReference type="Pfam" id="PF17919">
    <property type="entry name" value="RT_RNaseH_2"/>
    <property type="match status" value="1"/>
</dbReference>
<accession>A0A8H8P7H3</accession>
<evidence type="ECO:0000256" key="2">
    <source>
        <dbReference type="ARBA" id="ARBA00022695"/>
    </source>
</evidence>
<keyword evidence="11" id="KW-0175">Coiled coil</keyword>
<keyword evidence="7" id="KW-0694">RNA-binding</keyword>
<keyword evidence="2" id="KW-0548">Nucleotidyltransferase</keyword>
<dbReference type="GO" id="GO:0016779">
    <property type="term" value="F:nucleotidyltransferase activity"/>
    <property type="evidence" value="ECO:0007669"/>
    <property type="project" value="UniProtKB-KW"/>
</dbReference>
<feature type="compositionally biased region" description="Polar residues" evidence="12">
    <location>
        <begin position="945"/>
        <end position="961"/>
    </location>
</feature>
<dbReference type="FunFam" id="3.30.70.270:FF:000063">
    <property type="entry name" value="Zinc knuckle domaincontaining protein"/>
    <property type="match status" value="1"/>
</dbReference>
<dbReference type="PANTHER" id="PTHR37984">
    <property type="entry name" value="PROTEIN CBG26694"/>
    <property type="match status" value="1"/>
</dbReference>
<evidence type="ECO:0000256" key="4">
    <source>
        <dbReference type="ARBA" id="ARBA00022750"/>
    </source>
</evidence>
<dbReference type="InterPro" id="IPR001878">
    <property type="entry name" value="Znf_CCHC"/>
</dbReference>
<protein>
    <submittedName>
        <fullName evidence="15">Retrotransposable element Tf2 protein</fullName>
    </submittedName>
</protein>
<dbReference type="Pfam" id="PF03732">
    <property type="entry name" value="Retrotrans_gag"/>
    <property type="match status" value="1"/>
</dbReference>
<keyword evidence="4" id="KW-0645">Protease</keyword>
<dbReference type="Pfam" id="PF00078">
    <property type="entry name" value="RVT_1"/>
    <property type="match status" value="1"/>
</dbReference>
<evidence type="ECO:0000313" key="15">
    <source>
        <dbReference type="EMBL" id="QRW26695.1"/>
    </source>
</evidence>
<keyword evidence="5" id="KW-0378">Hydrolase</keyword>
<feature type="coiled-coil region" evidence="11">
    <location>
        <begin position="645"/>
        <end position="675"/>
    </location>
</feature>
<dbReference type="PROSITE" id="PS00141">
    <property type="entry name" value="ASP_PROTEASE"/>
    <property type="match status" value="1"/>
</dbReference>
<dbReference type="Gene3D" id="3.10.10.10">
    <property type="entry name" value="HIV Type 1 Reverse Transcriptase, subunit A, domain 1"/>
    <property type="match status" value="1"/>
</dbReference>
<keyword evidence="1" id="KW-0808">Transferase</keyword>
<dbReference type="InterPro" id="IPR000477">
    <property type="entry name" value="RT_dom"/>
</dbReference>
<dbReference type="InterPro" id="IPR001969">
    <property type="entry name" value="Aspartic_peptidase_AS"/>
</dbReference>
<keyword evidence="3" id="KW-0540">Nuclease</keyword>
<dbReference type="EMBL" id="CP059673">
    <property type="protein sequence ID" value="QRW26695.1"/>
    <property type="molecule type" value="Genomic_DNA"/>
</dbReference>